<comment type="similarity">
    <text evidence="1">Belongs to the SorC transcriptional regulatory family.</text>
</comment>
<proteinExistence type="inferred from homology"/>
<dbReference type="Proteomes" id="UP000196877">
    <property type="component" value="Chromosome"/>
</dbReference>
<dbReference type="InterPro" id="IPR036390">
    <property type="entry name" value="WH_DNA-bd_sf"/>
</dbReference>
<evidence type="ECO:0000259" key="5">
    <source>
        <dbReference type="Pfam" id="PF04198"/>
    </source>
</evidence>
<dbReference type="SUPFAM" id="SSF100950">
    <property type="entry name" value="NagB/RpiA/CoA transferase-like"/>
    <property type="match status" value="1"/>
</dbReference>
<dbReference type="InterPro" id="IPR051054">
    <property type="entry name" value="SorC_transcr_regulators"/>
</dbReference>
<feature type="domain" description="HTH crp-type" evidence="6">
    <location>
        <begin position="24"/>
        <end position="58"/>
    </location>
</feature>
<name>A0ABM6LG22_9BACI</name>
<evidence type="ECO:0000256" key="2">
    <source>
        <dbReference type="ARBA" id="ARBA00023015"/>
    </source>
</evidence>
<dbReference type="EMBL" id="CP021920">
    <property type="protein sequence ID" value="ASB88253.1"/>
    <property type="molecule type" value="Genomic_DNA"/>
</dbReference>
<evidence type="ECO:0000313" key="7">
    <source>
        <dbReference type="EMBL" id="ASB88253.1"/>
    </source>
</evidence>
<dbReference type="InterPro" id="IPR007324">
    <property type="entry name" value="Sugar-bd_dom_put"/>
</dbReference>
<dbReference type="SUPFAM" id="SSF46785">
    <property type="entry name" value="Winged helix' DNA-binding domain"/>
    <property type="match status" value="1"/>
</dbReference>
<evidence type="ECO:0000256" key="4">
    <source>
        <dbReference type="ARBA" id="ARBA00023163"/>
    </source>
</evidence>
<dbReference type="GeneID" id="92854232"/>
<gene>
    <name evidence="7" type="ORF">S101395_01744</name>
</gene>
<keyword evidence="2" id="KW-0805">Transcription regulation</keyword>
<dbReference type="Pfam" id="PF13545">
    <property type="entry name" value="HTH_Crp_2"/>
    <property type="match status" value="1"/>
</dbReference>
<accession>A0ABM6LG22</accession>
<dbReference type="Gene3D" id="1.10.10.60">
    <property type="entry name" value="Homeodomain-like"/>
    <property type="match status" value="1"/>
</dbReference>
<keyword evidence="8" id="KW-1185">Reference proteome</keyword>
<dbReference type="PANTHER" id="PTHR34294">
    <property type="entry name" value="TRANSCRIPTIONAL REGULATOR-RELATED"/>
    <property type="match status" value="1"/>
</dbReference>
<dbReference type="PANTHER" id="PTHR34294:SF1">
    <property type="entry name" value="TRANSCRIPTIONAL REGULATOR LSRR"/>
    <property type="match status" value="1"/>
</dbReference>
<sequence>MPDINEEKTRQLVKISTFYYLDGLSQQEIAEQLSVSRSHVSRMLSTAKSEGIVQITIKNPYGDEQQYERQLKETFGIKNAVVINVPDADQQMIDLHLARAGAVLLESIIKHHDIIGIMAGKSVNLLAQEMPFFSRKNLKFVPLVGGWGAEGATWHANSNTRLFGEKLKSKYFLINAPAVVVSKQARDIIMAEREISDVIELARQAAVSVVGIGTVSEEDTIVTSGYFSKEDLHRLRDKGAEAVVCTSFLDQNGNVIKCEEESRMIGLSVHELKNAQNVMAIASGRKKAAAIGAALRGGWIDFLITDMATAKEVLSLHHSAKNDSSSHP</sequence>
<organism evidence="7 8">
    <name type="scientific">Bacillus sonorensis</name>
    <dbReference type="NCBI Taxonomy" id="119858"/>
    <lineage>
        <taxon>Bacteria</taxon>
        <taxon>Bacillati</taxon>
        <taxon>Bacillota</taxon>
        <taxon>Bacilli</taxon>
        <taxon>Bacillales</taxon>
        <taxon>Bacillaceae</taxon>
        <taxon>Bacillus</taxon>
    </lineage>
</organism>
<feature type="domain" description="Sugar-binding" evidence="5">
    <location>
        <begin position="62"/>
        <end position="315"/>
    </location>
</feature>
<evidence type="ECO:0000313" key="8">
    <source>
        <dbReference type="Proteomes" id="UP000196877"/>
    </source>
</evidence>
<dbReference type="Pfam" id="PF04198">
    <property type="entry name" value="Sugar-bind"/>
    <property type="match status" value="1"/>
</dbReference>
<evidence type="ECO:0000259" key="6">
    <source>
        <dbReference type="Pfam" id="PF13545"/>
    </source>
</evidence>
<protein>
    <submittedName>
        <fullName evidence="7">Transcriptional regulator LsrR</fullName>
    </submittedName>
</protein>
<evidence type="ECO:0000256" key="1">
    <source>
        <dbReference type="ARBA" id="ARBA00010466"/>
    </source>
</evidence>
<evidence type="ECO:0000256" key="3">
    <source>
        <dbReference type="ARBA" id="ARBA00023125"/>
    </source>
</evidence>
<keyword evidence="3" id="KW-0238">DNA-binding</keyword>
<keyword evidence="4" id="KW-0804">Transcription</keyword>
<dbReference type="RefSeq" id="WP_006637668.1">
    <property type="nucleotide sequence ID" value="NZ_BORD01000003.1"/>
</dbReference>
<dbReference type="InterPro" id="IPR037171">
    <property type="entry name" value="NagB/RpiA_transferase-like"/>
</dbReference>
<dbReference type="InterPro" id="IPR012318">
    <property type="entry name" value="HTH_CRP"/>
</dbReference>
<dbReference type="Gene3D" id="3.40.50.1360">
    <property type="match status" value="1"/>
</dbReference>
<reference evidence="7 8" key="1">
    <citation type="submission" date="2017-06" db="EMBL/GenBank/DDBJ databases">
        <title>Genome sequence of Bacillus sonorensis strain SRCM101395.</title>
        <authorList>
            <person name="Cho S.H."/>
        </authorList>
    </citation>
    <scope>NUCLEOTIDE SEQUENCE [LARGE SCALE GENOMIC DNA]</scope>
    <source>
        <strain evidence="7 8">SRCM101395</strain>
    </source>
</reference>